<evidence type="ECO:0000256" key="1">
    <source>
        <dbReference type="ARBA" id="ARBA00022676"/>
    </source>
</evidence>
<keyword evidence="3" id="KW-0472">Membrane</keyword>
<sequence length="1168" mass="132811">MGSLSPVLPIKRDSLLKISPNNSSHLQRPRSRFARLIGFKKIDYLQWVSALAVFIFFMFLVQMFLPLSMVDKADGDFLKRVADSDFINLLKQIGDLDFGEDVKFMPTKLMMKFRREEMNNVSFGGSRTAARFPNRKPQLALVFADLLVDPQQILMVTVAAALRAIGYEIEVYSLENGPVHSIWRSIGVPVNIMAANNKTDITIDWLNYDGVLVNSLEAKDVVSCLLQEPFKSVPLIWSIHEKSLATRVASYVSSGKVEIIDDWKAIFNRATVVVFPNYALPMFYAAFDDGNYFVIPGSPSKACKIENLTIIHEENHLRVNMNIGVDDFVVAIVGSEFLYKGIWLEHALVLRALFQLLAEFQISDNFSPRLKILILTHDLTGNYSSAIEEIALNLNYPRGTVSHVAIDEDMGVLGITDLVIYGSFLEEQSFPDILTKAMCLEKPIIAPDLPIIKKYVNHGVNGLLFPKENIKELTQITLQVVSKGKLSSLATNIASTGKYTAKNMMALDSIEGYASLIENILHLPSEVASPRAISEIPSDIKTKWQWHLFEAIEDCKYVNRTLRIHHLLDKVEGQWNRAPRAISEIPTNDSFIYDLWEEEKRNQIMKARRAREDDEVRDRSEQSRGTWEEVNRCASMNLTLVKDLGLFSTLILFIGGFDSQQKSGRPRRDDIDAASRLPLLNTAYYRDTFGDFGAFLAIANRIDHIHKNAWIGFSSWRSTPKKESLSKNAEIALLEDIEAQKHGDALYFWVRMDKDPRNPTQQDFWSFCDAINAGNCKFAYSEAFKKMYGIKGNLTILPPMPVDGDTWSVMNSWAMPTKSFLEFVMFSRIFVDAIDAQMYDEHHGAGAGLCYLSLNKDKHCYTRVLEVLVNIWAYHSARRMVYIDPNTGKTQQQHDFKKRVGKMWVKWFDYSTLKAMDEDLAEEADSDHPTRRWLWPSTGEVFWQGVYEKERMQSRKEKETKKQKTRAKIQRIKNRTHQKVIGKYVKPPPENSTVAANKRQEEEQPRRPPEQPPRCNSRPIVKTKSKPTEGCRSRRTPLHLIAISQPHRSSRRSAFHSNRWWVFVSDPNSRTKNTHCGFRFGMLDGGGLRQGEAEELPQSTVVALFAGEVRNEGDRRVGDEREVEEGILTASAMVGGWAVAKRGEVLPFSGDGEEGGLTTTICNDSRKL</sequence>
<dbReference type="PANTHER" id="PTHR46635">
    <property type="entry name" value="GLYCOSYL TRANSFERASE FAMILY 1 PROTEIN"/>
    <property type="match status" value="1"/>
</dbReference>
<feature type="transmembrane region" description="Helical" evidence="3">
    <location>
        <begin position="44"/>
        <end position="65"/>
    </location>
</feature>
<dbReference type="GO" id="GO:0016757">
    <property type="term" value="F:glycosyltransferase activity"/>
    <property type="evidence" value="ECO:0007669"/>
    <property type="project" value="UniProtKB-KW"/>
</dbReference>
<name>A0AAU9LF04_9ASTR</name>
<feature type="compositionally biased region" description="Basic and acidic residues" evidence="2">
    <location>
        <begin position="952"/>
        <end position="962"/>
    </location>
</feature>
<dbReference type="Proteomes" id="UP001157418">
    <property type="component" value="Unassembled WGS sequence"/>
</dbReference>
<evidence type="ECO:0000259" key="4">
    <source>
        <dbReference type="Pfam" id="PF00534"/>
    </source>
</evidence>
<feature type="region of interest" description="Disordered" evidence="2">
    <location>
        <begin position="952"/>
        <end position="1032"/>
    </location>
</feature>
<reference evidence="5 6" key="1">
    <citation type="submission" date="2022-01" db="EMBL/GenBank/DDBJ databases">
        <authorList>
            <person name="Xiong W."/>
            <person name="Schranz E."/>
        </authorList>
    </citation>
    <scope>NUCLEOTIDE SEQUENCE [LARGE SCALE GENOMIC DNA]</scope>
</reference>
<comment type="caution">
    <text evidence="5">The sequence shown here is derived from an EMBL/GenBank/DDBJ whole genome shotgun (WGS) entry which is preliminary data.</text>
</comment>
<keyword evidence="6" id="KW-1185">Reference proteome</keyword>
<evidence type="ECO:0000313" key="5">
    <source>
        <dbReference type="EMBL" id="CAH1412006.1"/>
    </source>
</evidence>
<dbReference type="InterPro" id="IPR001296">
    <property type="entry name" value="Glyco_trans_1"/>
</dbReference>
<keyword evidence="1" id="KW-0328">Glycosyltransferase</keyword>
<dbReference type="SUPFAM" id="SSF53756">
    <property type="entry name" value="UDP-Glycosyltransferase/glycogen phosphorylase"/>
    <property type="match status" value="1"/>
</dbReference>
<feature type="compositionally biased region" description="Basic residues" evidence="2">
    <location>
        <begin position="963"/>
        <end position="980"/>
    </location>
</feature>
<proteinExistence type="predicted"/>
<accession>A0AAU9LF04</accession>
<keyword evidence="1" id="KW-0808">Transferase</keyword>
<dbReference type="AlphaFoldDB" id="A0AAU9LF04"/>
<evidence type="ECO:0000256" key="2">
    <source>
        <dbReference type="SAM" id="MobiDB-lite"/>
    </source>
</evidence>
<keyword evidence="3" id="KW-0812">Transmembrane</keyword>
<dbReference type="EMBL" id="CAKMRJ010000001">
    <property type="protein sequence ID" value="CAH1412006.1"/>
    <property type="molecule type" value="Genomic_DNA"/>
</dbReference>
<dbReference type="Gene3D" id="3.40.50.2000">
    <property type="entry name" value="Glycogen Phosphorylase B"/>
    <property type="match status" value="1"/>
</dbReference>
<gene>
    <name evidence="5" type="ORF">LVIROSA_LOCUS59</name>
</gene>
<feature type="compositionally biased region" description="Basic and acidic residues" evidence="2">
    <location>
        <begin position="998"/>
        <end position="1009"/>
    </location>
</feature>
<dbReference type="Pfam" id="PF00534">
    <property type="entry name" value="Glycos_transf_1"/>
    <property type="match status" value="1"/>
</dbReference>
<dbReference type="PANTHER" id="PTHR46635:SF5">
    <property type="entry name" value="GLYCOSYL TRANSFERASE, FAMILY 1"/>
    <property type="match status" value="1"/>
</dbReference>
<evidence type="ECO:0000256" key="3">
    <source>
        <dbReference type="SAM" id="Phobius"/>
    </source>
</evidence>
<protein>
    <recommendedName>
        <fullName evidence="4">Glycosyl transferase family 1 domain-containing protein</fullName>
    </recommendedName>
</protein>
<organism evidence="5 6">
    <name type="scientific">Lactuca virosa</name>
    <dbReference type="NCBI Taxonomy" id="75947"/>
    <lineage>
        <taxon>Eukaryota</taxon>
        <taxon>Viridiplantae</taxon>
        <taxon>Streptophyta</taxon>
        <taxon>Embryophyta</taxon>
        <taxon>Tracheophyta</taxon>
        <taxon>Spermatophyta</taxon>
        <taxon>Magnoliopsida</taxon>
        <taxon>eudicotyledons</taxon>
        <taxon>Gunneridae</taxon>
        <taxon>Pentapetalae</taxon>
        <taxon>asterids</taxon>
        <taxon>campanulids</taxon>
        <taxon>Asterales</taxon>
        <taxon>Asteraceae</taxon>
        <taxon>Cichorioideae</taxon>
        <taxon>Cichorieae</taxon>
        <taxon>Lactucinae</taxon>
        <taxon>Lactuca</taxon>
    </lineage>
</organism>
<evidence type="ECO:0000313" key="6">
    <source>
        <dbReference type="Proteomes" id="UP001157418"/>
    </source>
</evidence>
<feature type="domain" description="Glycosyl transferase family 1" evidence="4">
    <location>
        <begin position="381"/>
        <end position="486"/>
    </location>
</feature>
<keyword evidence="3" id="KW-1133">Transmembrane helix</keyword>